<evidence type="ECO:0000256" key="3">
    <source>
        <dbReference type="ARBA" id="ARBA00022771"/>
    </source>
</evidence>
<name>M1ALI5_SOLTU</name>
<dbReference type="Pfam" id="PF07227">
    <property type="entry name" value="PHD_Oberon"/>
    <property type="match status" value="1"/>
</dbReference>
<keyword evidence="2" id="KW-0479">Metal-binding</keyword>
<evidence type="ECO:0000313" key="7">
    <source>
        <dbReference type="EnsemblPlants" id="PGSC0003DMT400025506"/>
    </source>
</evidence>
<dbReference type="PANTHER" id="PTHR21736">
    <property type="entry name" value="VERNALIZATION-INSENSITIVE PROTEIN 3"/>
    <property type="match status" value="1"/>
</dbReference>
<dbReference type="InParanoid" id="M1ALI5"/>
<sequence>MHASIGHIVCGIRRNLIKPGPSLKGPSRTTEMQFYCLGFGHASAMFGFVKDVFMSCAKELDEETLMKELDYVRKIFQGGEDLKGKELHLKADVLHTKLVTKMISPSDACDFIFQR</sequence>
<protein>
    <submittedName>
        <fullName evidence="7">Protein OBERON 3</fullName>
    </submittedName>
</protein>
<evidence type="ECO:0000256" key="1">
    <source>
        <dbReference type="ARBA" id="ARBA00004123"/>
    </source>
</evidence>
<keyword evidence="4" id="KW-0862">Zinc</keyword>
<comment type="subcellular location">
    <subcellularLocation>
        <location evidence="1">Nucleus</location>
    </subcellularLocation>
</comment>
<reference evidence="8" key="1">
    <citation type="journal article" date="2011" name="Nature">
        <title>Genome sequence and analysis of the tuber crop potato.</title>
        <authorList>
            <consortium name="The Potato Genome Sequencing Consortium"/>
        </authorList>
    </citation>
    <scope>NUCLEOTIDE SEQUENCE [LARGE SCALE GENOMIC DNA]</scope>
    <source>
        <strain evidence="8">cv. DM1-3 516 R44</strain>
    </source>
</reference>
<dbReference type="PANTHER" id="PTHR21736:SF38">
    <property type="entry name" value="PROTEIN OBERON 3"/>
    <property type="match status" value="1"/>
</dbReference>
<dbReference type="InterPro" id="IPR032881">
    <property type="entry name" value="Oberon-like_PHD"/>
</dbReference>
<dbReference type="Gramene" id="PGSC0003DMT400025506">
    <property type="protein sequence ID" value="PGSC0003DMT400025506"/>
    <property type="gene ID" value="PGSC0003DMG400009849"/>
</dbReference>
<keyword evidence="8" id="KW-1185">Reference proteome</keyword>
<dbReference type="InterPro" id="IPR004082">
    <property type="entry name" value="OBERON"/>
</dbReference>
<dbReference type="eggNOG" id="ENOG502QPTA">
    <property type="taxonomic scope" value="Eukaryota"/>
</dbReference>
<dbReference type="PaxDb" id="4113-PGSC0003DMT400025506"/>
<dbReference type="OMA" id="SIGHIVC"/>
<keyword evidence="5" id="KW-0539">Nucleus</keyword>
<proteinExistence type="predicted"/>
<dbReference type="GO" id="GO:0008270">
    <property type="term" value="F:zinc ion binding"/>
    <property type="evidence" value="ECO:0007669"/>
    <property type="project" value="UniProtKB-KW"/>
</dbReference>
<keyword evidence="3" id="KW-0863">Zinc-finger</keyword>
<dbReference type="STRING" id="4113.M1ALI5"/>
<dbReference type="AlphaFoldDB" id="M1ALI5"/>
<reference evidence="7" key="2">
    <citation type="submission" date="2015-06" db="UniProtKB">
        <authorList>
            <consortium name="EnsemblPlants"/>
        </authorList>
    </citation>
    <scope>IDENTIFICATION</scope>
    <source>
        <strain evidence="7">DM1-3 516 R44</strain>
    </source>
</reference>
<evidence type="ECO:0000259" key="6">
    <source>
        <dbReference type="Pfam" id="PF07227"/>
    </source>
</evidence>
<dbReference type="Proteomes" id="UP000011115">
    <property type="component" value="Unassembled WGS sequence"/>
</dbReference>
<evidence type="ECO:0000256" key="2">
    <source>
        <dbReference type="ARBA" id="ARBA00022723"/>
    </source>
</evidence>
<evidence type="ECO:0000256" key="4">
    <source>
        <dbReference type="ARBA" id="ARBA00022833"/>
    </source>
</evidence>
<dbReference type="GO" id="GO:0005634">
    <property type="term" value="C:nucleus"/>
    <property type="evidence" value="ECO:0007669"/>
    <property type="project" value="UniProtKB-SubCell"/>
</dbReference>
<feature type="domain" description="Oberon-like PHD finger" evidence="6">
    <location>
        <begin position="5"/>
        <end position="74"/>
    </location>
</feature>
<accession>M1ALI5</accession>
<dbReference type="SMR" id="M1ALI5"/>
<evidence type="ECO:0000256" key="5">
    <source>
        <dbReference type="ARBA" id="ARBA00023242"/>
    </source>
</evidence>
<organism evidence="7 8">
    <name type="scientific">Solanum tuberosum</name>
    <name type="common">Potato</name>
    <dbReference type="NCBI Taxonomy" id="4113"/>
    <lineage>
        <taxon>Eukaryota</taxon>
        <taxon>Viridiplantae</taxon>
        <taxon>Streptophyta</taxon>
        <taxon>Embryophyta</taxon>
        <taxon>Tracheophyta</taxon>
        <taxon>Spermatophyta</taxon>
        <taxon>Magnoliopsida</taxon>
        <taxon>eudicotyledons</taxon>
        <taxon>Gunneridae</taxon>
        <taxon>Pentapetalae</taxon>
        <taxon>asterids</taxon>
        <taxon>lamiids</taxon>
        <taxon>Solanales</taxon>
        <taxon>Solanaceae</taxon>
        <taxon>Solanoideae</taxon>
        <taxon>Solaneae</taxon>
        <taxon>Solanum</taxon>
    </lineage>
</organism>
<dbReference type="EnsemblPlants" id="PGSC0003DMT400025506">
    <property type="protein sequence ID" value="PGSC0003DMT400025506"/>
    <property type="gene ID" value="PGSC0003DMG400009849"/>
</dbReference>
<evidence type="ECO:0000313" key="8">
    <source>
        <dbReference type="Proteomes" id="UP000011115"/>
    </source>
</evidence>
<dbReference type="HOGENOM" id="CLU_2113290_0_0_1"/>